<keyword evidence="3 4" id="KW-0808">Transferase</keyword>
<proteinExistence type="inferred from homology"/>
<comment type="subcellular location">
    <subcellularLocation>
        <location evidence="4">Endoplasmic reticulum</location>
    </subcellularLocation>
</comment>
<keyword evidence="4" id="KW-0256">Endoplasmic reticulum</keyword>
<comment type="caution">
    <text evidence="6">The sequence shown here is derived from an EMBL/GenBank/DDBJ whole genome shotgun (WGS) entry which is preliminary data.</text>
</comment>
<dbReference type="GO" id="GO:0016740">
    <property type="term" value="F:transferase activity"/>
    <property type="evidence" value="ECO:0007669"/>
    <property type="project" value="UniProtKB-KW"/>
</dbReference>
<dbReference type="Pfam" id="PF00535">
    <property type="entry name" value="Glycos_transf_2"/>
    <property type="match status" value="1"/>
</dbReference>
<sequence>MMQPAAQDHQVHLTIIIPTYNERENIGLVLWLLHEHLNPYYSELRREAGKPQHSAPCQPSLFWEVVIVDDGSPDGTAEVVRGLQQSKHEIGRNIKLIQRPTKLGLGTAYLAGLEQANGQWIVLMDADLSHHPRYIPKFLQRQAVTGCTVVCGTRYRKGGGVAGWGFSRKLTSRGANQLASTLLGASISDLTGAFRLFRRDHLLQLLDRTTCKGYAFQMEVAVRAQYAGFHVEEVPIIFVDRLYGDSKLGPSEFLGFLRGLLRLFLTL</sequence>
<keyword evidence="7" id="KW-1185">Reference proteome</keyword>
<evidence type="ECO:0000256" key="3">
    <source>
        <dbReference type="ARBA" id="ARBA00022679"/>
    </source>
</evidence>
<feature type="domain" description="Glycosyltransferase 2-like" evidence="5">
    <location>
        <begin position="14"/>
        <end position="202"/>
    </location>
</feature>
<comment type="function">
    <text evidence="4">Transfers mannose from GDP-mannose to dolichol monophosphate to form dolichol phosphate mannose (Dol-P-Man) which is the mannosyl donor in pathways leading to N-glycosylation, glycosyl phosphatidylinositol membrane anchoring, and O-mannosylation of proteins.</text>
</comment>
<comment type="catalytic activity">
    <reaction evidence="4">
        <text>a di-trans,poly-cis-dolichyl phosphate + GDP-alpha-D-mannose = a di-trans,poly-cis-dolichyl beta-D-mannosyl phosphate + GDP</text>
        <dbReference type="Rhea" id="RHEA:21184"/>
        <dbReference type="Rhea" id="RHEA-COMP:19498"/>
        <dbReference type="Rhea" id="RHEA-COMP:19501"/>
        <dbReference type="ChEBI" id="CHEBI:57527"/>
        <dbReference type="ChEBI" id="CHEBI:57683"/>
        <dbReference type="ChEBI" id="CHEBI:58189"/>
        <dbReference type="ChEBI" id="CHEBI:58211"/>
    </reaction>
</comment>
<accession>A0ABQ7GC42</accession>
<dbReference type="CDD" id="cd06442">
    <property type="entry name" value="DPM1_like"/>
    <property type="match status" value="1"/>
</dbReference>
<dbReference type="SUPFAM" id="SSF53448">
    <property type="entry name" value="Nucleotide-diphospho-sugar transferases"/>
    <property type="match status" value="1"/>
</dbReference>
<dbReference type="InterPro" id="IPR029044">
    <property type="entry name" value="Nucleotide-diphossugar_trans"/>
</dbReference>
<comment type="similarity">
    <text evidence="1 4">Belongs to the glycosyltransferase 2 family.</text>
</comment>
<organism evidence="6 7">
    <name type="scientific">Dunaliella salina</name>
    <name type="common">Green alga</name>
    <name type="synonym">Protococcus salinus</name>
    <dbReference type="NCBI Taxonomy" id="3046"/>
    <lineage>
        <taxon>Eukaryota</taxon>
        <taxon>Viridiplantae</taxon>
        <taxon>Chlorophyta</taxon>
        <taxon>core chlorophytes</taxon>
        <taxon>Chlorophyceae</taxon>
        <taxon>CS clade</taxon>
        <taxon>Chlamydomonadales</taxon>
        <taxon>Dunaliellaceae</taxon>
        <taxon>Dunaliella</taxon>
    </lineage>
</organism>
<keyword evidence="2 4" id="KW-0328">Glycosyltransferase</keyword>
<dbReference type="InterPro" id="IPR039528">
    <property type="entry name" value="DPM1-like"/>
</dbReference>
<evidence type="ECO:0000256" key="1">
    <source>
        <dbReference type="ARBA" id="ARBA00006739"/>
    </source>
</evidence>
<protein>
    <recommendedName>
        <fullName evidence="4">Dolichol-phosphate mannosyltransferase subunit 1</fullName>
        <ecNumber evidence="4">2.4.1.83</ecNumber>
    </recommendedName>
</protein>
<dbReference type="PANTHER" id="PTHR43398:SF1">
    <property type="entry name" value="DOLICHOL-PHOSPHATE MANNOSYLTRANSFERASE SUBUNIT 1"/>
    <property type="match status" value="1"/>
</dbReference>
<dbReference type="Proteomes" id="UP000815325">
    <property type="component" value="Unassembled WGS sequence"/>
</dbReference>
<reference evidence="6" key="1">
    <citation type="submission" date="2017-08" db="EMBL/GenBank/DDBJ databases">
        <authorList>
            <person name="Polle J.E."/>
            <person name="Barry K."/>
            <person name="Cushman J."/>
            <person name="Schmutz J."/>
            <person name="Tran D."/>
            <person name="Hathwaick L.T."/>
            <person name="Yim W.C."/>
            <person name="Jenkins J."/>
            <person name="Mckie-Krisberg Z.M."/>
            <person name="Prochnik S."/>
            <person name="Lindquist E."/>
            <person name="Dockter R.B."/>
            <person name="Adam C."/>
            <person name="Molina H."/>
            <person name="Bunkerborg J."/>
            <person name="Jin E."/>
            <person name="Buchheim M."/>
            <person name="Magnuson J."/>
        </authorList>
    </citation>
    <scope>NUCLEOTIDE SEQUENCE</scope>
    <source>
        <strain evidence="6">CCAP 19/18</strain>
    </source>
</reference>
<evidence type="ECO:0000256" key="2">
    <source>
        <dbReference type="ARBA" id="ARBA00022676"/>
    </source>
</evidence>
<evidence type="ECO:0000313" key="7">
    <source>
        <dbReference type="Proteomes" id="UP000815325"/>
    </source>
</evidence>
<dbReference type="EMBL" id="MU069892">
    <property type="protein sequence ID" value="KAF5832179.1"/>
    <property type="molecule type" value="Genomic_DNA"/>
</dbReference>
<name>A0ABQ7GC42_DUNSA</name>
<dbReference type="PANTHER" id="PTHR43398">
    <property type="entry name" value="DOLICHOL-PHOSPHATE MANNOSYLTRANSFERASE SUBUNIT 1"/>
    <property type="match status" value="1"/>
</dbReference>
<evidence type="ECO:0000313" key="6">
    <source>
        <dbReference type="EMBL" id="KAF5832179.1"/>
    </source>
</evidence>
<gene>
    <name evidence="6" type="ORF">DUNSADRAFT_12018</name>
</gene>
<dbReference type="InterPro" id="IPR001173">
    <property type="entry name" value="Glyco_trans_2-like"/>
</dbReference>
<dbReference type="Gene3D" id="3.90.550.10">
    <property type="entry name" value="Spore Coat Polysaccharide Biosynthesis Protein SpsA, Chain A"/>
    <property type="match status" value="1"/>
</dbReference>
<comment type="pathway">
    <text evidence="4">Protein modification; protein glycosylation.</text>
</comment>
<evidence type="ECO:0000256" key="4">
    <source>
        <dbReference type="RuleBase" id="RU365083"/>
    </source>
</evidence>
<evidence type="ECO:0000259" key="5">
    <source>
        <dbReference type="Pfam" id="PF00535"/>
    </source>
</evidence>
<dbReference type="EC" id="2.4.1.83" evidence="4"/>
<comment type="subunit">
    <text evidence="4">Component of the dolichol-phosphate mannose (DPM) synthase complex.</text>
</comment>